<dbReference type="PANTHER" id="PTHR44272:SF3">
    <property type="entry name" value="J DOMAIN-CONTAINING PROTEIN"/>
    <property type="match status" value="1"/>
</dbReference>
<reference evidence="1 2" key="1">
    <citation type="submission" date="2024-01" db="EMBL/GenBank/DDBJ databases">
        <title>The genomes of 5 underutilized Papilionoideae crops provide insights into root nodulation and disease resistance.</title>
        <authorList>
            <person name="Yuan L."/>
        </authorList>
    </citation>
    <scope>NUCLEOTIDE SEQUENCE [LARGE SCALE GENOMIC DNA]</scope>
    <source>
        <strain evidence="1">LY-2023</strain>
        <tissue evidence="1">Leaf</tissue>
    </source>
</reference>
<dbReference type="Proteomes" id="UP001359559">
    <property type="component" value="Unassembled WGS sequence"/>
</dbReference>
<gene>
    <name evidence="1" type="ORF">RJT34_10757</name>
</gene>
<evidence type="ECO:0000313" key="2">
    <source>
        <dbReference type="Proteomes" id="UP001359559"/>
    </source>
</evidence>
<dbReference type="AlphaFoldDB" id="A0AAN9PIW6"/>
<name>A0AAN9PIW6_CLITE</name>
<sequence>MACQALDADIMDREIDLSNLGTVLTMILALLSKLGPPFKTTISANVLKEALNGTATVRPLLIGTSVSGKVEKQCAHFFGVTIDEQQAESGIVIRVTSSAQSRFKLLYFEHDANGGYGLAMRVKICCSTSIASTLPPSFTR</sequence>
<protein>
    <submittedName>
        <fullName evidence="1">Uncharacterized protein</fullName>
    </submittedName>
</protein>
<comment type="caution">
    <text evidence="1">The sequence shown here is derived from an EMBL/GenBank/DDBJ whole genome shotgun (WGS) entry which is preliminary data.</text>
</comment>
<dbReference type="InterPro" id="IPR052812">
    <property type="entry name" value="Plant_DnaJ_domain"/>
</dbReference>
<proteinExistence type="predicted"/>
<organism evidence="1 2">
    <name type="scientific">Clitoria ternatea</name>
    <name type="common">Butterfly pea</name>
    <dbReference type="NCBI Taxonomy" id="43366"/>
    <lineage>
        <taxon>Eukaryota</taxon>
        <taxon>Viridiplantae</taxon>
        <taxon>Streptophyta</taxon>
        <taxon>Embryophyta</taxon>
        <taxon>Tracheophyta</taxon>
        <taxon>Spermatophyta</taxon>
        <taxon>Magnoliopsida</taxon>
        <taxon>eudicotyledons</taxon>
        <taxon>Gunneridae</taxon>
        <taxon>Pentapetalae</taxon>
        <taxon>rosids</taxon>
        <taxon>fabids</taxon>
        <taxon>Fabales</taxon>
        <taxon>Fabaceae</taxon>
        <taxon>Papilionoideae</taxon>
        <taxon>50 kb inversion clade</taxon>
        <taxon>NPAAA clade</taxon>
        <taxon>indigoferoid/millettioid clade</taxon>
        <taxon>Phaseoleae</taxon>
        <taxon>Clitoria</taxon>
    </lineage>
</organism>
<evidence type="ECO:0000313" key="1">
    <source>
        <dbReference type="EMBL" id="KAK7299928.1"/>
    </source>
</evidence>
<keyword evidence="2" id="KW-1185">Reference proteome</keyword>
<dbReference type="PANTHER" id="PTHR44272">
    <property type="entry name" value="DNAJ DOMAIN (PROKARYOTIC HEAT SHOCK PROTEIN)"/>
    <property type="match status" value="1"/>
</dbReference>
<dbReference type="EMBL" id="JAYKXN010000003">
    <property type="protein sequence ID" value="KAK7299928.1"/>
    <property type="molecule type" value="Genomic_DNA"/>
</dbReference>
<accession>A0AAN9PIW6</accession>